<dbReference type="AlphaFoldDB" id="A0A8S2TA23"/>
<dbReference type="Proteomes" id="UP000676336">
    <property type="component" value="Unassembled WGS sequence"/>
</dbReference>
<organism evidence="2 3">
    <name type="scientific">Rotaria magnacalcarata</name>
    <dbReference type="NCBI Taxonomy" id="392030"/>
    <lineage>
        <taxon>Eukaryota</taxon>
        <taxon>Metazoa</taxon>
        <taxon>Spiralia</taxon>
        <taxon>Gnathifera</taxon>
        <taxon>Rotifera</taxon>
        <taxon>Eurotatoria</taxon>
        <taxon>Bdelloidea</taxon>
        <taxon>Philodinida</taxon>
        <taxon>Philodinidae</taxon>
        <taxon>Rotaria</taxon>
    </lineage>
</organism>
<feature type="non-terminal residue" evidence="2">
    <location>
        <position position="85"/>
    </location>
</feature>
<feature type="region of interest" description="Disordered" evidence="1">
    <location>
        <begin position="53"/>
        <end position="85"/>
    </location>
</feature>
<protein>
    <submittedName>
        <fullName evidence="2">Uncharacterized protein</fullName>
    </submittedName>
</protein>
<proteinExistence type="predicted"/>
<evidence type="ECO:0000313" key="3">
    <source>
        <dbReference type="Proteomes" id="UP000676336"/>
    </source>
</evidence>
<feature type="region of interest" description="Disordered" evidence="1">
    <location>
        <begin position="1"/>
        <end position="22"/>
    </location>
</feature>
<accession>A0A8S2TA23</accession>
<feature type="compositionally biased region" description="Polar residues" evidence="1">
    <location>
        <begin position="1"/>
        <end position="10"/>
    </location>
</feature>
<reference evidence="2" key="1">
    <citation type="submission" date="2021-02" db="EMBL/GenBank/DDBJ databases">
        <authorList>
            <person name="Nowell W R."/>
        </authorList>
    </citation>
    <scope>NUCLEOTIDE SEQUENCE</scope>
</reference>
<feature type="compositionally biased region" description="Low complexity" evidence="1">
    <location>
        <begin position="11"/>
        <end position="20"/>
    </location>
</feature>
<sequence>KQRPKQSTVNSKKSLLPSKSILKKQYDDNEKTLRSLVTFLTQIESNIPLPTTHTSVTNITTDENQTKDLRIDKEQARNNNRMDDT</sequence>
<evidence type="ECO:0000256" key="1">
    <source>
        <dbReference type="SAM" id="MobiDB-lite"/>
    </source>
</evidence>
<name>A0A8S2TA23_9BILA</name>
<feature type="compositionally biased region" description="Polar residues" evidence="1">
    <location>
        <begin position="53"/>
        <end position="63"/>
    </location>
</feature>
<feature type="non-terminal residue" evidence="2">
    <location>
        <position position="1"/>
    </location>
</feature>
<evidence type="ECO:0000313" key="2">
    <source>
        <dbReference type="EMBL" id="CAF4277103.1"/>
    </source>
</evidence>
<dbReference type="EMBL" id="CAJOBI010031812">
    <property type="protein sequence ID" value="CAF4277103.1"/>
    <property type="molecule type" value="Genomic_DNA"/>
</dbReference>
<feature type="compositionally biased region" description="Basic and acidic residues" evidence="1">
    <location>
        <begin position="64"/>
        <end position="85"/>
    </location>
</feature>
<gene>
    <name evidence="2" type="ORF">SMN809_LOCUS25097</name>
</gene>
<comment type="caution">
    <text evidence="2">The sequence shown here is derived from an EMBL/GenBank/DDBJ whole genome shotgun (WGS) entry which is preliminary data.</text>
</comment>